<name>A8ZR28_ACAM1</name>
<accession>A8ZR28</accession>
<feature type="region of interest" description="Disordered" evidence="1">
    <location>
        <begin position="233"/>
        <end position="258"/>
    </location>
</feature>
<gene>
    <name evidence="2" type="ordered locus">AM1_H0114</name>
</gene>
<evidence type="ECO:0000313" key="2">
    <source>
        <dbReference type="EMBL" id="ABW33464.1"/>
    </source>
</evidence>
<dbReference type="KEGG" id="amr:AM1_H0114"/>
<dbReference type="HOGENOM" id="CLU_537079_0_0_3"/>
<keyword evidence="2" id="KW-0614">Plasmid</keyword>
<dbReference type="Proteomes" id="UP000000268">
    <property type="component" value="Plasmid pREB8"/>
</dbReference>
<organism evidence="2 3">
    <name type="scientific">Acaryochloris marina (strain MBIC 11017)</name>
    <dbReference type="NCBI Taxonomy" id="329726"/>
    <lineage>
        <taxon>Bacteria</taxon>
        <taxon>Bacillati</taxon>
        <taxon>Cyanobacteriota</taxon>
        <taxon>Cyanophyceae</taxon>
        <taxon>Acaryochloridales</taxon>
        <taxon>Acaryochloridaceae</taxon>
        <taxon>Acaryochloris</taxon>
    </lineage>
</organism>
<feature type="region of interest" description="Disordered" evidence="1">
    <location>
        <begin position="479"/>
        <end position="507"/>
    </location>
</feature>
<geneLocation type="plasmid" evidence="2 3">
    <name>pREB8</name>
</geneLocation>
<sequence>MSTFKDLYNTAKEAEDVAFALSPIPLGFVKSGIQNVGVPLVVSAAATHTPFIAPVAGAAIQWGSDALQSGTHTLAQQAMSNFGESVMSGLPAFGGIQTSFDWISSQSAQVALAGQDMVTHAVGAVGSSVMLGRTVTNSAVLTFQKVRHITVGEVIASGQRALERSQEFLENAASYVRQTGIRAELFVEQEFAKLSNTEEQTTNVQPTESPEQATVFATDKTQGEAETQIKSAAQVESNGTQPEVNYQPSENGNSHTENGRQANIFEAAVESAVNVVNPIRSESSQEAEDYVLGLVDKLAAGNMNVDRLYIKMDGIDIFKMKNGAPDPSTSITDTQRDALQQALEDPAAFGGNLVIKQGNKVLLNIKDGRILHNPMGLAKQSLSAEMETKEHLQQQQPEAKQAAVPNNPAEGLWSKYGANVSPDLRGARLATENALKDGLKPKEARAMLAQSAHFQGLKADKGASVAEKVIARTVKTAQARVAQQQRPKQKVQQKEEQKQAAVMAPGL</sequence>
<dbReference type="RefSeq" id="WP_012168523.1">
    <property type="nucleotide sequence ID" value="NC_009933.1"/>
</dbReference>
<keyword evidence="3" id="KW-1185">Reference proteome</keyword>
<evidence type="ECO:0000313" key="3">
    <source>
        <dbReference type="Proteomes" id="UP000000268"/>
    </source>
</evidence>
<dbReference type="EMBL" id="CP000845">
    <property type="protein sequence ID" value="ABW33464.1"/>
    <property type="molecule type" value="Genomic_DNA"/>
</dbReference>
<reference evidence="2 3" key="1">
    <citation type="journal article" date="2008" name="Proc. Natl. Acad. Sci. U.S.A.">
        <title>Niche adaptation and genome expansion in the chlorophyll d-producing cyanobacterium Acaryochloris marina.</title>
        <authorList>
            <person name="Swingley W.D."/>
            <person name="Chen M."/>
            <person name="Cheung P.C."/>
            <person name="Conrad A.L."/>
            <person name="Dejesa L.C."/>
            <person name="Hao J."/>
            <person name="Honchak B.M."/>
            <person name="Karbach L.E."/>
            <person name="Kurdoglu A."/>
            <person name="Lahiri S."/>
            <person name="Mastrian S.D."/>
            <person name="Miyashita H."/>
            <person name="Page L."/>
            <person name="Ramakrishna P."/>
            <person name="Satoh S."/>
            <person name="Sattley W.M."/>
            <person name="Shimada Y."/>
            <person name="Taylor H.L."/>
            <person name="Tomo T."/>
            <person name="Tsuchiya T."/>
            <person name="Wang Z.T."/>
            <person name="Raymond J."/>
            <person name="Mimuro M."/>
            <person name="Blankenship R.E."/>
            <person name="Touchman J.W."/>
        </authorList>
    </citation>
    <scope>NUCLEOTIDE SEQUENCE [LARGE SCALE GENOMIC DNA]</scope>
    <source>
        <strain evidence="3">MBIC 11017</strain>
        <plasmid evidence="3">Plasmid pREB8</plasmid>
    </source>
</reference>
<proteinExistence type="predicted"/>
<dbReference type="AlphaFoldDB" id="A8ZR28"/>
<protein>
    <submittedName>
        <fullName evidence="2">Uncharacterized protein</fullName>
    </submittedName>
</protein>
<evidence type="ECO:0000256" key="1">
    <source>
        <dbReference type="SAM" id="MobiDB-lite"/>
    </source>
</evidence>